<dbReference type="AlphaFoldDB" id="A0A553ECZ3"/>
<proteinExistence type="predicted"/>
<evidence type="ECO:0000256" key="1">
    <source>
        <dbReference type="SAM" id="Phobius"/>
    </source>
</evidence>
<dbReference type="EMBL" id="VJZT01000001">
    <property type="protein sequence ID" value="TRX42896.1"/>
    <property type="molecule type" value="Genomic_DNA"/>
</dbReference>
<feature type="transmembrane region" description="Helical" evidence="1">
    <location>
        <begin position="72"/>
        <end position="92"/>
    </location>
</feature>
<dbReference type="Pfam" id="PF06580">
    <property type="entry name" value="His_kinase"/>
    <property type="match status" value="1"/>
</dbReference>
<keyword evidence="1" id="KW-0472">Membrane</keyword>
<evidence type="ECO:0000313" key="4">
    <source>
        <dbReference type="Proteomes" id="UP000316371"/>
    </source>
</evidence>
<dbReference type="OrthoDB" id="9809908at2"/>
<gene>
    <name evidence="3" type="ORF">FNW21_00770</name>
</gene>
<keyword evidence="4" id="KW-1185">Reference proteome</keyword>
<dbReference type="PANTHER" id="PTHR34220">
    <property type="entry name" value="SENSOR HISTIDINE KINASE YPDA"/>
    <property type="match status" value="1"/>
</dbReference>
<dbReference type="PANTHER" id="PTHR34220:SF7">
    <property type="entry name" value="SENSOR HISTIDINE KINASE YPDA"/>
    <property type="match status" value="1"/>
</dbReference>
<name>A0A553ECZ3_9FLAO</name>
<dbReference type="RefSeq" id="WP_144254820.1">
    <property type="nucleotide sequence ID" value="NZ_VJZT01000001.1"/>
</dbReference>
<dbReference type="InterPro" id="IPR010559">
    <property type="entry name" value="Sig_transdc_His_kin_internal"/>
</dbReference>
<dbReference type="GO" id="GO:0016020">
    <property type="term" value="C:membrane"/>
    <property type="evidence" value="ECO:0007669"/>
    <property type="project" value="InterPro"/>
</dbReference>
<organism evidence="3 4">
    <name type="scientific">Flavobacterium restrictum</name>
    <dbReference type="NCBI Taxonomy" id="2594428"/>
    <lineage>
        <taxon>Bacteria</taxon>
        <taxon>Pseudomonadati</taxon>
        <taxon>Bacteroidota</taxon>
        <taxon>Flavobacteriia</taxon>
        <taxon>Flavobacteriales</taxon>
        <taxon>Flavobacteriaceae</taxon>
        <taxon>Flavobacterium</taxon>
    </lineage>
</organism>
<feature type="transmembrane region" description="Helical" evidence="1">
    <location>
        <begin position="112"/>
        <end position="129"/>
    </location>
</feature>
<keyword evidence="1" id="KW-0812">Transmembrane</keyword>
<comment type="caution">
    <text evidence="3">The sequence shown here is derived from an EMBL/GenBank/DDBJ whole genome shotgun (WGS) entry which is preliminary data.</text>
</comment>
<dbReference type="InterPro" id="IPR050640">
    <property type="entry name" value="Bact_2-comp_sensor_kinase"/>
</dbReference>
<keyword evidence="1" id="KW-1133">Transmembrane helix</keyword>
<feature type="transmembrane region" description="Helical" evidence="1">
    <location>
        <begin position="9"/>
        <end position="26"/>
    </location>
</feature>
<reference evidence="3 4" key="1">
    <citation type="submission" date="2019-07" db="EMBL/GenBank/DDBJ databases">
        <title>Novel species of Flavobacterium.</title>
        <authorList>
            <person name="Liu Q."/>
            <person name="Xin Y.-H."/>
        </authorList>
    </citation>
    <scope>NUCLEOTIDE SEQUENCE [LARGE SCALE GENOMIC DNA]</scope>
    <source>
        <strain evidence="3 4">LB1R34</strain>
    </source>
</reference>
<accession>A0A553ECZ3</accession>
<evidence type="ECO:0000259" key="2">
    <source>
        <dbReference type="Pfam" id="PF06580"/>
    </source>
</evidence>
<feature type="transmembrane region" description="Helical" evidence="1">
    <location>
        <begin position="32"/>
        <end position="51"/>
    </location>
</feature>
<dbReference type="GO" id="GO:0000155">
    <property type="term" value="F:phosphorelay sensor kinase activity"/>
    <property type="evidence" value="ECO:0007669"/>
    <property type="project" value="InterPro"/>
</dbReference>
<evidence type="ECO:0000313" key="3">
    <source>
        <dbReference type="EMBL" id="TRX42896.1"/>
    </source>
</evidence>
<dbReference type="Proteomes" id="UP000316371">
    <property type="component" value="Unassembled WGS sequence"/>
</dbReference>
<feature type="domain" description="Signal transduction histidine kinase internal region" evidence="2">
    <location>
        <begin position="153"/>
        <end position="231"/>
    </location>
</feature>
<protein>
    <recommendedName>
        <fullName evidence="2">Signal transduction histidine kinase internal region domain-containing protein</fullName>
    </recommendedName>
</protein>
<sequence length="336" mass="39230">MKHSKFKILYKLGVAIAIAFFFKLLFFRLDHFLQWDLPFMIAIILIIWLGNDAIDNALNTRCPWIENARKRLLIQAFLSAIFTSISLFFLMYLLHQLRFGDGRIINRKMVEIFPPAIFFTFGILAFKIGNEFFNSLKNSLLEVEKYKTESANAQLENLKNQLNPHFLFNNLSVLTSLVYKNQDKAAHFINELAKVYRYVLDSKNAELVPLQDELDFINHYIYLQKIRFEDSILFEINVEESKKNDFLLPMCLQMLVENTIQHNETSQANPLQVLIYTQNNSLIIENPILPRNNVADSTKTGLKNIEQRYSFFTDEKVVVTNNGATFKVILPLIERK</sequence>